<name>A0A4V1IVT2_9FUNG</name>
<feature type="binding site" evidence="5">
    <location>
        <position position="382"/>
    </location>
    <ligand>
        <name>Zn(2+)</name>
        <dbReference type="ChEBI" id="CHEBI:29105"/>
    </ligand>
</feature>
<feature type="binding site" evidence="5">
    <location>
        <position position="386"/>
    </location>
    <ligand>
        <name>Zn(2+)</name>
        <dbReference type="ChEBI" id="CHEBI:29105"/>
    </ligand>
</feature>
<keyword evidence="5" id="KW-0862">Zinc</keyword>
<feature type="transmembrane region" description="Helical" evidence="6">
    <location>
        <begin position="186"/>
        <end position="205"/>
    </location>
</feature>
<keyword evidence="2 6" id="KW-0812">Transmembrane</keyword>
<dbReference type="Pfam" id="PF03006">
    <property type="entry name" value="HlyIII"/>
    <property type="match status" value="1"/>
</dbReference>
<keyword evidence="5" id="KW-0479">Metal-binding</keyword>
<feature type="transmembrane region" description="Helical" evidence="6">
    <location>
        <begin position="217"/>
        <end position="236"/>
    </location>
</feature>
<keyword evidence="3 6" id="KW-1133">Transmembrane helix</keyword>
<feature type="transmembrane region" description="Helical" evidence="6">
    <location>
        <begin position="344"/>
        <end position="363"/>
    </location>
</feature>
<dbReference type="GO" id="GO:0016020">
    <property type="term" value="C:membrane"/>
    <property type="evidence" value="ECO:0007669"/>
    <property type="project" value="UniProtKB-SubCell"/>
</dbReference>
<evidence type="ECO:0000313" key="8">
    <source>
        <dbReference type="Proteomes" id="UP000271241"/>
    </source>
</evidence>
<feature type="transmembrane region" description="Helical" evidence="6">
    <location>
        <begin position="256"/>
        <end position="275"/>
    </location>
</feature>
<gene>
    <name evidence="7" type="ORF">THASP1DRAFT_33009</name>
</gene>
<comment type="subcellular location">
    <subcellularLocation>
        <location evidence="1">Membrane</location>
        <topology evidence="1">Multi-pass membrane protein</topology>
    </subcellularLocation>
</comment>
<protein>
    <submittedName>
        <fullName evidence="7">Hemolysin-III related-domain-containing protein</fullName>
    </submittedName>
</protein>
<evidence type="ECO:0000256" key="2">
    <source>
        <dbReference type="ARBA" id="ARBA00022692"/>
    </source>
</evidence>
<evidence type="ECO:0000256" key="6">
    <source>
        <dbReference type="SAM" id="Phobius"/>
    </source>
</evidence>
<organism evidence="7 8">
    <name type="scientific">Thamnocephalis sphaerospora</name>
    <dbReference type="NCBI Taxonomy" id="78915"/>
    <lineage>
        <taxon>Eukaryota</taxon>
        <taxon>Fungi</taxon>
        <taxon>Fungi incertae sedis</taxon>
        <taxon>Zoopagomycota</taxon>
        <taxon>Zoopagomycotina</taxon>
        <taxon>Zoopagomycetes</taxon>
        <taxon>Zoopagales</taxon>
        <taxon>Sigmoideomycetaceae</taxon>
        <taxon>Thamnocephalis</taxon>
    </lineage>
</organism>
<dbReference type="PANTHER" id="PTHR20855:SF97">
    <property type="entry name" value="ADIPOR-LIKE RECEPTOR IZH3-RELATED"/>
    <property type="match status" value="1"/>
</dbReference>
<reference evidence="8" key="1">
    <citation type="journal article" date="2018" name="Nat. Microbiol.">
        <title>Leveraging single-cell genomics to expand the fungal tree of life.</title>
        <authorList>
            <person name="Ahrendt S.R."/>
            <person name="Quandt C.A."/>
            <person name="Ciobanu D."/>
            <person name="Clum A."/>
            <person name="Salamov A."/>
            <person name="Andreopoulos B."/>
            <person name="Cheng J.F."/>
            <person name="Woyke T."/>
            <person name="Pelin A."/>
            <person name="Henrissat B."/>
            <person name="Reynolds N.K."/>
            <person name="Benny G.L."/>
            <person name="Smith M.E."/>
            <person name="James T.Y."/>
            <person name="Grigoriev I.V."/>
        </authorList>
    </citation>
    <scope>NUCLEOTIDE SEQUENCE [LARGE SCALE GENOMIC DNA]</scope>
    <source>
        <strain evidence="8">RSA 1356</strain>
    </source>
</reference>
<dbReference type="STRING" id="78915.A0A4V1IVT2"/>
<keyword evidence="4 6" id="KW-0472">Membrane</keyword>
<dbReference type="GO" id="GO:0046872">
    <property type="term" value="F:metal ion binding"/>
    <property type="evidence" value="ECO:0007669"/>
    <property type="project" value="UniProtKB-KW"/>
</dbReference>
<feature type="transmembrane region" description="Helical" evidence="6">
    <location>
        <begin position="282"/>
        <end position="302"/>
    </location>
</feature>
<dbReference type="Proteomes" id="UP000271241">
    <property type="component" value="Unassembled WGS sequence"/>
</dbReference>
<proteinExistence type="predicted"/>
<sequence length="415" mass="46431">MSPRKANTAGQLATAGDNATATAATTAVVVTNTSSAVGLAAPVVDKPRRRGRQHANPSTTAVAAAAATVTATAAASTVTSTARHLRSATLTYISAKEELIKAYVEEYRQLAIAFVEAKEEQWQEVVEGVERYRQATRTGVHRLLHFEELPREWQENQYIHTGYRFMASKQECLLSIFHLHNETGNIWTHLLGAVFTLCVAIYCHLNQLPQASIRDHLVFLTFFIAATTCLTCSVMFHTFTCHARIKVMKRAATLDYIGISLLIAASVLCAVYYGFYCDQTTARIYMGVVGLVGLIGFVIPWFDWFDRKEYRLVRLGTFVLMAAAGVFPVAHLMQARGLDATLHFLWPLVWSVAAYCAGVFFYANHYPECILPGWFDRWGSSHQLWHVCVVAGIWYQYKAALHYHEHRFTYGCLAN</sequence>
<evidence type="ECO:0000256" key="5">
    <source>
        <dbReference type="PIRSR" id="PIRSR604254-1"/>
    </source>
</evidence>
<dbReference type="OrthoDB" id="5585746at2759"/>
<evidence type="ECO:0000313" key="7">
    <source>
        <dbReference type="EMBL" id="RKP05149.1"/>
    </source>
</evidence>
<dbReference type="InterPro" id="IPR004254">
    <property type="entry name" value="AdipoR/HlyIII-related"/>
</dbReference>
<evidence type="ECO:0000256" key="3">
    <source>
        <dbReference type="ARBA" id="ARBA00022989"/>
    </source>
</evidence>
<dbReference type="GO" id="GO:0006882">
    <property type="term" value="P:intracellular zinc ion homeostasis"/>
    <property type="evidence" value="ECO:0007669"/>
    <property type="project" value="TreeGrafter"/>
</dbReference>
<feature type="binding site" evidence="5">
    <location>
        <position position="237"/>
    </location>
    <ligand>
        <name>Zn(2+)</name>
        <dbReference type="ChEBI" id="CHEBI:29105"/>
    </ligand>
</feature>
<dbReference type="PANTHER" id="PTHR20855">
    <property type="entry name" value="ADIPOR/PROGESTIN RECEPTOR-RELATED"/>
    <property type="match status" value="1"/>
</dbReference>
<keyword evidence="8" id="KW-1185">Reference proteome</keyword>
<feature type="transmembrane region" description="Helical" evidence="6">
    <location>
        <begin position="314"/>
        <end position="332"/>
    </location>
</feature>
<evidence type="ECO:0000256" key="1">
    <source>
        <dbReference type="ARBA" id="ARBA00004141"/>
    </source>
</evidence>
<evidence type="ECO:0000256" key="4">
    <source>
        <dbReference type="ARBA" id="ARBA00023136"/>
    </source>
</evidence>
<dbReference type="EMBL" id="KZ993243">
    <property type="protein sequence ID" value="RKP05149.1"/>
    <property type="molecule type" value="Genomic_DNA"/>
</dbReference>
<dbReference type="GO" id="GO:0038023">
    <property type="term" value="F:signaling receptor activity"/>
    <property type="evidence" value="ECO:0007669"/>
    <property type="project" value="TreeGrafter"/>
</dbReference>
<dbReference type="AlphaFoldDB" id="A0A4V1IVT2"/>
<accession>A0A4V1IVT2</accession>